<evidence type="ECO:0000313" key="2">
    <source>
        <dbReference type="EMBL" id="ABB74688.1"/>
    </source>
</evidence>
<evidence type="ECO:0000313" key="5">
    <source>
        <dbReference type="Proteomes" id="UP000236751"/>
    </source>
</evidence>
<dbReference type="GO" id="GO:0004519">
    <property type="term" value="F:endonuclease activity"/>
    <property type="evidence" value="ECO:0007669"/>
    <property type="project" value="UniProtKB-KW"/>
</dbReference>
<dbReference type="InterPro" id="IPR038717">
    <property type="entry name" value="Tc1-like_DDE_dom"/>
</dbReference>
<evidence type="ECO:0000259" key="1">
    <source>
        <dbReference type="Pfam" id="PF13358"/>
    </source>
</evidence>
<dbReference type="eggNOG" id="COG3335">
    <property type="taxonomic scope" value="Bacteria"/>
</dbReference>
<dbReference type="InterPro" id="IPR036397">
    <property type="entry name" value="RNaseH_sf"/>
</dbReference>
<dbReference type="Proteomes" id="UP000236751">
    <property type="component" value="Unassembled WGS sequence"/>
</dbReference>
<proteinExistence type="predicted"/>
<keyword evidence="3" id="KW-0540">Nuclease</keyword>
<protein>
    <submittedName>
        <fullName evidence="3">DDE superfamily endonuclease</fullName>
    </submittedName>
    <submittedName>
        <fullName evidence="2">Transposase</fullName>
    </submittedName>
</protein>
<gene>
    <name evidence="2" type="ordered locus">Nmul_A1385</name>
    <name evidence="3" type="ORF">SAMN05216403_10766</name>
</gene>
<sequence length="87" mass="10361">MRHSKPVKKWADEHKEKITLFYLPGYSPEQNPEEWLNADLKHAICSRVPVRTKAKLKEAITKHVLILEQSPERVKRYFQDPCLKYTE</sequence>
<evidence type="ECO:0000313" key="3">
    <source>
        <dbReference type="EMBL" id="SEF73273.1"/>
    </source>
</evidence>
<keyword evidence="3" id="KW-0378">Hydrolase</keyword>
<reference evidence="2" key="1">
    <citation type="submission" date="2005-08" db="EMBL/GenBank/DDBJ databases">
        <title>Complete sequence of Chromosome 1 of Nitrosospira multiformis ATCC 25196.</title>
        <authorList>
            <consortium name="US DOE Joint Genome Institute"/>
            <person name="Copeland A."/>
            <person name="Lucas S."/>
            <person name="Lapidus A."/>
            <person name="Barry K."/>
            <person name="Detter J.C."/>
            <person name="Glavina T."/>
            <person name="Hammon N."/>
            <person name="Israni S."/>
            <person name="Pitluck S."/>
            <person name="Chain P."/>
            <person name="Malfatti S."/>
            <person name="Shin M."/>
            <person name="Vergez L."/>
            <person name="Schmutz J."/>
            <person name="Larimer F."/>
            <person name="Land M."/>
            <person name="Hauser L."/>
            <person name="Kyrpides N."/>
            <person name="Lykidis A."/>
            <person name="Richardson P."/>
        </authorList>
    </citation>
    <scope>NUCLEOTIDE SEQUENCE</scope>
    <source>
        <strain evidence="2">ATCC 25196</strain>
    </source>
</reference>
<name>Q2Y983_NITMU</name>
<keyword evidence="3" id="KW-0255">Endonuclease</keyword>
<dbReference type="Pfam" id="PF13358">
    <property type="entry name" value="DDE_3"/>
    <property type="match status" value="1"/>
</dbReference>
<reference evidence="4" key="2">
    <citation type="submission" date="2005-08" db="EMBL/GenBank/DDBJ databases">
        <title>Complete sequence of chromosome 1 of Nitrosospira multiformis ATCC 25196.</title>
        <authorList>
            <person name="Copeland A."/>
            <person name="Lucas S."/>
            <person name="Lapidus A."/>
            <person name="Barry K."/>
            <person name="Detter J.C."/>
            <person name="Glavina T."/>
            <person name="Hammon N."/>
            <person name="Israni S."/>
            <person name="Pitluck S."/>
            <person name="Chain P."/>
            <person name="Malfatti S."/>
            <person name="Shin M."/>
            <person name="Vergez L."/>
            <person name="Schmutz J."/>
            <person name="Larimer F."/>
            <person name="Land M."/>
            <person name="Hauser L."/>
            <person name="Kyrpides N."/>
            <person name="Lykidis A."/>
            <person name="Richardson P."/>
        </authorList>
    </citation>
    <scope>NUCLEOTIDE SEQUENCE [LARGE SCALE GENOMIC DNA]</scope>
    <source>
        <strain evidence="4">ATCC 25196 / NCIMB 11849 / C 71</strain>
    </source>
</reference>
<accession>Q2Y983</accession>
<reference evidence="2 4" key="3">
    <citation type="journal article" date="2008" name="Appl. Environ. Microbiol.">
        <title>Complete genome sequence of Nitrosospira multiformis, an ammonia-oxidizing bacterium from the soil environment.</title>
        <authorList>
            <person name="Norton J.M."/>
            <person name="Klotz M.G."/>
            <person name="Stein L.Y."/>
            <person name="Arp D.J."/>
            <person name="Bottomley P.J."/>
            <person name="Chain P.S."/>
            <person name="Hauser L.J."/>
            <person name="Land M.L."/>
            <person name="Larimer F.W."/>
            <person name="Shin M.W."/>
            <person name="Starkenburg S.R."/>
        </authorList>
    </citation>
    <scope>NUCLEOTIDE SEQUENCE [LARGE SCALE GENOMIC DNA]</scope>
    <source>
        <strain evidence="2">ATCC 25196</strain>
        <strain evidence="4">ATCC 25196 / NCIMB 11849 / C 71</strain>
    </source>
</reference>
<keyword evidence="4" id="KW-1185">Reference proteome</keyword>
<feature type="domain" description="Tc1-like transposase DDE" evidence="1">
    <location>
        <begin position="3"/>
        <end position="56"/>
    </location>
</feature>
<dbReference type="KEGG" id="nmu:Nmul_A1385"/>
<dbReference type="AlphaFoldDB" id="Q2Y983"/>
<evidence type="ECO:0000313" key="4">
    <source>
        <dbReference type="Proteomes" id="UP000002718"/>
    </source>
</evidence>
<dbReference type="Gene3D" id="3.30.420.10">
    <property type="entry name" value="Ribonuclease H-like superfamily/Ribonuclease H"/>
    <property type="match status" value="1"/>
</dbReference>
<dbReference type="EMBL" id="FNVK01000007">
    <property type="protein sequence ID" value="SEF73273.1"/>
    <property type="molecule type" value="Genomic_DNA"/>
</dbReference>
<organism evidence="2 4">
    <name type="scientific">Nitrosospira multiformis (strain ATCC 25196 / NCIMB 11849 / C 71)</name>
    <dbReference type="NCBI Taxonomy" id="323848"/>
    <lineage>
        <taxon>Bacteria</taxon>
        <taxon>Pseudomonadati</taxon>
        <taxon>Pseudomonadota</taxon>
        <taxon>Betaproteobacteria</taxon>
        <taxon>Nitrosomonadales</taxon>
        <taxon>Nitrosomonadaceae</taxon>
        <taxon>Nitrosospira</taxon>
    </lineage>
</organism>
<dbReference type="STRING" id="323848.Nmul_A1385"/>
<reference evidence="3 5" key="4">
    <citation type="submission" date="2016-10" db="EMBL/GenBank/DDBJ databases">
        <authorList>
            <person name="de Groot N.N."/>
        </authorList>
    </citation>
    <scope>NUCLEOTIDE SEQUENCE [LARGE SCALE GENOMIC DNA]</scope>
    <source>
        <strain evidence="3 5">Nl13</strain>
    </source>
</reference>
<dbReference type="GO" id="GO:0003676">
    <property type="term" value="F:nucleic acid binding"/>
    <property type="evidence" value="ECO:0007669"/>
    <property type="project" value="InterPro"/>
</dbReference>
<dbReference type="HOGENOM" id="CLU_056788_15_4_4"/>
<dbReference type="EMBL" id="CP000103">
    <property type="protein sequence ID" value="ABB74688.1"/>
    <property type="molecule type" value="Genomic_DNA"/>
</dbReference>
<dbReference type="Proteomes" id="UP000002718">
    <property type="component" value="Chromosome"/>
</dbReference>